<name>A0A951QU93_9CYAN</name>
<keyword evidence="1" id="KW-0472">Membrane</keyword>
<evidence type="ECO:0000313" key="2">
    <source>
        <dbReference type="EMBL" id="MBW4672048.1"/>
    </source>
</evidence>
<feature type="transmembrane region" description="Helical" evidence="1">
    <location>
        <begin position="29"/>
        <end position="49"/>
    </location>
</feature>
<dbReference type="AlphaFoldDB" id="A0A951QU93"/>
<comment type="caution">
    <text evidence="2">The sequence shown here is derived from an EMBL/GenBank/DDBJ whole genome shotgun (WGS) entry which is preliminary data.</text>
</comment>
<reference evidence="2" key="1">
    <citation type="submission" date="2021-05" db="EMBL/GenBank/DDBJ databases">
        <authorList>
            <person name="Pietrasiak N."/>
            <person name="Ward R."/>
            <person name="Stajich J.E."/>
            <person name="Kurbessoian T."/>
        </authorList>
    </citation>
    <scope>NUCLEOTIDE SEQUENCE</scope>
    <source>
        <strain evidence="2">GSE-NOS-MK-12-04C</strain>
    </source>
</reference>
<sequence>MNRALTSILIFAFLLSFILSPFAALTGLMLVLLLSAFFFTLGDVFRVIIGGSDADSKEVPKNKLSKL</sequence>
<proteinExistence type="predicted"/>
<organism evidence="2 3">
    <name type="scientific">Cyanomargarita calcarea GSE-NOS-MK-12-04C</name>
    <dbReference type="NCBI Taxonomy" id="2839659"/>
    <lineage>
        <taxon>Bacteria</taxon>
        <taxon>Bacillati</taxon>
        <taxon>Cyanobacteriota</taxon>
        <taxon>Cyanophyceae</taxon>
        <taxon>Nostocales</taxon>
        <taxon>Cyanomargaritaceae</taxon>
        <taxon>Cyanomargarita</taxon>
    </lineage>
</organism>
<gene>
    <name evidence="2" type="ORF">KME60_32645</name>
</gene>
<keyword evidence="1" id="KW-0812">Transmembrane</keyword>
<keyword evidence="1" id="KW-1133">Transmembrane helix</keyword>
<evidence type="ECO:0000256" key="1">
    <source>
        <dbReference type="SAM" id="Phobius"/>
    </source>
</evidence>
<protein>
    <submittedName>
        <fullName evidence="2">Uncharacterized protein</fullName>
    </submittedName>
</protein>
<reference evidence="2" key="2">
    <citation type="journal article" date="2022" name="Microbiol. Resour. Announc.">
        <title>Metagenome Sequencing to Explore Phylogenomics of Terrestrial Cyanobacteria.</title>
        <authorList>
            <person name="Ward R.D."/>
            <person name="Stajich J.E."/>
            <person name="Johansen J.R."/>
            <person name="Huntemann M."/>
            <person name="Clum A."/>
            <person name="Foster B."/>
            <person name="Foster B."/>
            <person name="Roux S."/>
            <person name="Palaniappan K."/>
            <person name="Varghese N."/>
            <person name="Mukherjee S."/>
            <person name="Reddy T.B.K."/>
            <person name="Daum C."/>
            <person name="Copeland A."/>
            <person name="Chen I.A."/>
            <person name="Ivanova N.N."/>
            <person name="Kyrpides N.C."/>
            <person name="Shapiro N."/>
            <person name="Eloe-Fadrosh E.A."/>
            <person name="Pietrasiak N."/>
        </authorList>
    </citation>
    <scope>NUCLEOTIDE SEQUENCE</scope>
    <source>
        <strain evidence="2">GSE-NOS-MK-12-04C</strain>
    </source>
</reference>
<accession>A0A951QU93</accession>
<evidence type="ECO:0000313" key="3">
    <source>
        <dbReference type="Proteomes" id="UP000729701"/>
    </source>
</evidence>
<dbReference type="Proteomes" id="UP000729701">
    <property type="component" value="Unassembled WGS sequence"/>
</dbReference>
<dbReference type="EMBL" id="JAHHGZ010000061">
    <property type="protein sequence ID" value="MBW4672048.1"/>
    <property type="molecule type" value="Genomic_DNA"/>
</dbReference>